<dbReference type="Gene3D" id="1.20.120.530">
    <property type="entry name" value="GntR ligand-binding domain-like"/>
    <property type="match status" value="1"/>
</dbReference>
<dbReference type="OrthoDB" id="9781630at2"/>
<dbReference type="SUPFAM" id="SSF46785">
    <property type="entry name" value="Winged helix' DNA-binding domain"/>
    <property type="match status" value="1"/>
</dbReference>
<dbReference type="SMART" id="SM00345">
    <property type="entry name" value="HTH_GNTR"/>
    <property type="match status" value="1"/>
</dbReference>
<dbReference type="STRING" id="1714354.BLL40_07660"/>
<sequence>MNLSEKAYKELEEMIVTLKLKPGQLISENEISKELNIGRMPVREAIKRLEMAHLLKIMPQRGIMVTEIKIEEMFLQMELRKVLETLIVKRAVRFSLPDERERFNELASAYEQATKENNDLEALRIDDEFNKFIAKCARNPFAENAITPLHSLARRIYFSQYKTNEQQTNEINQGHVNLMRAVALGDEANALEQLNQLLSSIEKLYKLNIDVWNSIVD</sequence>
<dbReference type="CDD" id="cd07377">
    <property type="entry name" value="WHTH_GntR"/>
    <property type="match status" value="1"/>
</dbReference>
<dbReference type="SMART" id="SM00895">
    <property type="entry name" value="FCD"/>
    <property type="match status" value="1"/>
</dbReference>
<keyword evidence="6" id="KW-1185">Reference proteome</keyword>
<dbReference type="InterPro" id="IPR008920">
    <property type="entry name" value="TF_FadR/GntR_C"/>
</dbReference>
<protein>
    <recommendedName>
        <fullName evidence="4">HTH gntR-type domain-containing protein</fullName>
    </recommendedName>
</protein>
<dbReference type="PANTHER" id="PTHR43537:SF45">
    <property type="entry name" value="GNTR FAMILY REGULATORY PROTEIN"/>
    <property type="match status" value="1"/>
</dbReference>
<evidence type="ECO:0000256" key="2">
    <source>
        <dbReference type="ARBA" id="ARBA00023125"/>
    </source>
</evidence>
<dbReference type="InterPro" id="IPR000524">
    <property type="entry name" value="Tscrpt_reg_HTH_GntR"/>
</dbReference>
<gene>
    <name evidence="5" type="ORF">BLL40_07660</name>
</gene>
<evidence type="ECO:0000259" key="4">
    <source>
        <dbReference type="PROSITE" id="PS50949"/>
    </source>
</evidence>
<dbReference type="RefSeq" id="WP_073711331.1">
    <property type="nucleotide sequence ID" value="NZ_MRWQ01000006.1"/>
</dbReference>
<dbReference type="EMBL" id="MRWQ01000006">
    <property type="protein sequence ID" value="OKL36606.1"/>
    <property type="molecule type" value="Genomic_DNA"/>
</dbReference>
<dbReference type="InterPro" id="IPR011711">
    <property type="entry name" value="GntR_C"/>
</dbReference>
<dbReference type="AlphaFoldDB" id="A0A1Q5P300"/>
<dbReference type="PROSITE" id="PS50949">
    <property type="entry name" value="HTH_GNTR"/>
    <property type="match status" value="1"/>
</dbReference>
<keyword evidence="2" id="KW-0238">DNA-binding</keyword>
<dbReference type="InterPro" id="IPR036390">
    <property type="entry name" value="WH_DNA-bd_sf"/>
</dbReference>
<dbReference type="PANTHER" id="PTHR43537">
    <property type="entry name" value="TRANSCRIPTIONAL REGULATOR, GNTR FAMILY"/>
    <property type="match status" value="1"/>
</dbReference>
<evidence type="ECO:0000313" key="5">
    <source>
        <dbReference type="EMBL" id="OKL36606.1"/>
    </source>
</evidence>
<reference evidence="5 6" key="1">
    <citation type="submission" date="2016-12" db="EMBL/GenBank/DDBJ databases">
        <title>Domibacillus sp. SAOS 44 whole genome sequencing.</title>
        <authorList>
            <person name="Verma A."/>
            <person name="Krishnamurthi S."/>
        </authorList>
    </citation>
    <scope>NUCLEOTIDE SEQUENCE [LARGE SCALE GENOMIC DNA]</scope>
    <source>
        <strain evidence="5 6">SAOS 44</strain>
    </source>
</reference>
<dbReference type="Proteomes" id="UP000186524">
    <property type="component" value="Unassembled WGS sequence"/>
</dbReference>
<evidence type="ECO:0000313" key="6">
    <source>
        <dbReference type="Proteomes" id="UP000186524"/>
    </source>
</evidence>
<proteinExistence type="predicted"/>
<name>A0A1Q5P300_9BACI</name>
<dbReference type="GO" id="GO:0003677">
    <property type="term" value="F:DNA binding"/>
    <property type="evidence" value="ECO:0007669"/>
    <property type="project" value="UniProtKB-KW"/>
</dbReference>
<organism evidence="5 6">
    <name type="scientific">Domibacillus mangrovi</name>
    <dbReference type="NCBI Taxonomy" id="1714354"/>
    <lineage>
        <taxon>Bacteria</taxon>
        <taxon>Bacillati</taxon>
        <taxon>Bacillota</taxon>
        <taxon>Bacilli</taxon>
        <taxon>Bacillales</taxon>
        <taxon>Bacillaceae</taxon>
        <taxon>Domibacillus</taxon>
    </lineage>
</organism>
<comment type="caution">
    <text evidence="5">The sequence shown here is derived from an EMBL/GenBank/DDBJ whole genome shotgun (WGS) entry which is preliminary data.</text>
</comment>
<dbReference type="Pfam" id="PF00392">
    <property type="entry name" value="GntR"/>
    <property type="match status" value="1"/>
</dbReference>
<evidence type="ECO:0000256" key="3">
    <source>
        <dbReference type="ARBA" id="ARBA00023163"/>
    </source>
</evidence>
<keyword evidence="3" id="KW-0804">Transcription</keyword>
<keyword evidence="1" id="KW-0805">Transcription regulation</keyword>
<accession>A0A1Q5P300</accession>
<dbReference type="Gene3D" id="1.10.10.10">
    <property type="entry name" value="Winged helix-like DNA-binding domain superfamily/Winged helix DNA-binding domain"/>
    <property type="match status" value="1"/>
</dbReference>
<dbReference type="InterPro" id="IPR036388">
    <property type="entry name" value="WH-like_DNA-bd_sf"/>
</dbReference>
<evidence type="ECO:0000256" key="1">
    <source>
        <dbReference type="ARBA" id="ARBA00023015"/>
    </source>
</evidence>
<dbReference type="GO" id="GO:0003700">
    <property type="term" value="F:DNA-binding transcription factor activity"/>
    <property type="evidence" value="ECO:0007669"/>
    <property type="project" value="InterPro"/>
</dbReference>
<dbReference type="Pfam" id="PF07729">
    <property type="entry name" value="FCD"/>
    <property type="match status" value="1"/>
</dbReference>
<feature type="domain" description="HTH gntR-type" evidence="4">
    <location>
        <begin position="1"/>
        <end position="68"/>
    </location>
</feature>
<dbReference type="SUPFAM" id="SSF48008">
    <property type="entry name" value="GntR ligand-binding domain-like"/>
    <property type="match status" value="1"/>
</dbReference>